<proteinExistence type="inferred from homology"/>
<dbReference type="InterPro" id="IPR029058">
    <property type="entry name" value="AB_hydrolase_fold"/>
</dbReference>
<evidence type="ECO:0000256" key="1">
    <source>
        <dbReference type="ARBA" id="ARBA00010515"/>
    </source>
</evidence>
<protein>
    <submittedName>
        <fullName evidence="4">Alpha/beta hydrolase</fullName>
    </submittedName>
</protein>
<dbReference type="InterPro" id="IPR013094">
    <property type="entry name" value="AB_hydrolase_3"/>
</dbReference>
<dbReference type="Gene3D" id="3.40.50.1820">
    <property type="entry name" value="alpha/beta hydrolase"/>
    <property type="match status" value="1"/>
</dbReference>
<dbReference type="AlphaFoldDB" id="A0A5N0E8G1"/>
<evidence type="ECO:0000313" key="4">
    <source>
        <dbReference type="EMBL" id="KAA8885702.1"/>
    </source>
</evidence>
<dbReference type="PANTHER" id="PTHR48081:SF30">
    <property type="entry name" value="ACETYL-HYDROLASE LIPR-RELATED"/>
    <property type="match status" value="1"/>
</dbReference>
<sequence length="350" mass="38506">MLKSEAGRAEKNKIANGMADVVETVTTRRGARLFHNFTRATFRRLLDLTVWEYDHDLISQRLILRACGLVTRTFSKALLQPPPGTRLRRVDFGDFEAEWVWVPGVDDPDVAADPAVILYFHGGGLLVGGLGTHRGIAARMARGSGAAVLDVAYRQIPDGARIEDTLEDCYSAYRYLLDRGIPAERIVLAGDSVGAGLCFYLAFIARERGLAMPQAIAAISPFAEFDLAEKLAHPNNKSEGFCSANFYSLCVRWAVQVDGKVDPFWSLAGRDFAGLPPVFIQVGSAEVLLLDSELIVERCLAAEIPVRLQVWDRVLHDFHLDAALFPDGFDAIDELSSFIRDAFGHAPASR</sequence>
<dbReference type="GO" id="GO:0004806">
    <property type="term" value="F:triacylglycerol lipase activity"/>
    <property type="evidence" value="ECO:0007669"/>
    <property type="project" value="TreeGrafter"/>
</dbReference>
<accession>A0A5N0E8G1</accession>
<dbReference type="OrthoDB" id="128186at2"/>
<keyword evidence="5" id="KW-1185">Reference proteome</keyword>
<evidence type="ECO:0000259" key="3">
    <source>
        <dbReference type="Pfam" id="PF07859"/>
    </source>
</evidence>
<comment type="caution">
    <text evidence="4">The sequence shown here is derived from an EMBL/GenBank/DDBJ whole genome shotgun (WGS) entry which is preliminary data.</text>
</comment>
<gene>
    <name evidence="4" type="ORF">F3087_29170</name>
</gene>
<reference evidence="4 5" key="1">
    <citation type="submission" date="2019-09" db="EMBL/GenBank/DDBJ databases">
        <authorList>
            <person name="Wang X."/>
        </authorList>
    </citation>
    <scope>NUCLEOTIDE SEQUENCE [LARGE SCALE GENOMIC DNA]</scope>
    <source>
        <strain evidence="4 5">CICC 11023</strain>
    </source>
</reference>
<dbReference type="InterPro" id="IPR050300">
    <property type="entry name" value="GDXG_lipolytic_enzyme"/>
</dbReference>
<evidence type="ECO:0000313" key="5">
    <source>
        <dbReference type="Proteomes" id="UP000323876"/>
    </source>
</evidence>
<dbReference type="Proteomes" id="UP000323876">
    <property type="component" value="Unassembled WGS sequence"/>
</dbReference>
<dbReference type="Pfam" id="PF07859">
    <property type="entry name" value="Abhydrolase_3"/>
    <property type="match status" value="1"/>
</dbReference>
<dbReference type="EMBL" id="VXLC01000015">
    <property type="protein sequence ID" value="KAA8885702.1"/>
    <property type="molecule type" value="Genomic_DNA"/>
</dbReference>
<dbReference type="RefSeq" id="WP_150405260.1">
    <property type="nucleotide sequence ID" value="NZ_VXLC01000015.1"/>
</dbReference>
<dbReference type="SUPFAM" id="SSF53474">
    <property type="entry name" value="alpha/beta-Hydrolases"/>
    <property type="match status" value="1"/>
</dbReference>
<dbReference type="PANTHER" id="PTHR48081">
    <property type="entry name" value="AB HYDROLASE SUPERFAMILY PROTEIN C4A8.06C"/>
    <property type="match status" value="1"/>
</dbReference>
<name>A0A5N0E8G1_9NOCA</name>
<feature type="domain" description="Alpha/beta hydrolase fold-3" evidence="3">
    <location>
        <begin position="117"/>
        <end position="319"/>
    </location>
</feature>
<organism evidence="4 5">
    <name type="scientific">Nocardia colli</name>
    <dbReference type="NCBI Taxonomy" id="2545717"/>
    <lineage>
        <taxon>Bacteria</taxon>
        <taxon>Bacillati</taxon>
        <taxon>Actinomycetota</taxon>
        <taxon>Actinomycetes</taxon>
        <taxon>Mycobacteriales</taxon>
        <taxon>Nocardiaceae</taxon>
        <taxon>Nocardia</taxon>
    </lineage>
</organism>
<comment type="similarity">
    <text evidence="1">Belongs to the 'GDXG' lipolytic enzyme family.</text>
</comment>
<keyword evidence="2 4" id="KW-0378">Hydrolase</keyword>
<evidence type="ECO:0000256" key="2">
    <source>
        <dbReference type="ARBA" id="ARBA00022801"/>
    </source>
</evidence>